<keyword evidence="9" id="KW-1185">Reference proteome</keyword>
<dbReference type="PANTHER" id="PTHR11926:SF1553">
    <property type="entry name" value="GLYCOSYLTRANSFERASE"/>
    <property type="match status" value="1"/>
</dbReference>
<dbReference type="Pfam" id="PF00201">
    <property type="entry name" value="UDPGT"/>
    <property type="match status" value="1"/>
</dbReference>
<organism evidence="8 9">
    <name type="scientific">Zingiber officinale</name>
    <name type="common">Ginger</name>
    <name type="synonym">Amomum zingiber</name>
    <dbReference type="NCBI Taxonomy" id="94328"/>
    <lineage>
        <taxon>Eukaryota</taxon>
        <taxon>Viridiplantae</taxon>
        <taxon>Streptophyta</taxon>
        <taxon>Embryophyta</taxon>
        <taxon>Tracheophyta</taxon>
        <taxon>Spermatophyta</taxon>
        <taxon>Magnoliopsida</taxon>
        <taxon>Liliopsida</taxon>
        <taxon>Zingiberales</taxon>
        <taxon>Zingiberaceae</taxon>
        <taxon>Zingiber</taxon>
    </lineage>
</organism>
<evidence type="ECO:0000313" key="9">
    <source>
        <dbReference type="Proteomes" id="UP000734854"/>
    </source>
</evidence>
<protein>
    <recommendedName>
        <fullName evidence="7">Glycosyltransferase</fullName>
        <ecNumber evidence="7">2.4.1.-</ecNumber>
    </recommendedName>
</protein>
<comment type="similarity">
    <text evidence="1 6">Belongs to the UDP-glycosyltransferase family.</text>
</comment>
<dbReference type="FunFam" id="3.40.50.2000:FF:000057">
    <property type="entry name" value="Glycosyltransferase"/>
    <property type="match status" value="1"/>
</dbReference>
<comment type="caution">
    <text evidence="8">The sequence shown here is derived from an EMBL/GenBank/DDBJ whole genome shotgun (WGS) entry which is preliminary data.</text>
</comment>
<dbReference type="InterPro" id="IPR002213">
    <property type="entry name" value="UDP_glucos_trans"/>
</dbReference>
<dbReference type="GO" id="GO:0009636">
    <property type="term" value="P:response to toxic substance"/>
    <property type="evidence" value="ECO:0007669"/>
    <property type="project" value="UniProtKB-KW"/>
</dbReference>
<reference evidence="8 9" key="1">
    <citation type="submission" date="2020-08" db="EMBL/GenBank/DDBJ databases">
        <title>Plant Genome Project.</title>
        <authorList>
            <person name="Zhang R.-G."/>
        </authorList>
    </citation>
    <scope>NUCLEOTIDE SEQUENCE [LARGE SCALE GENOMIC DNA]</scope>
    <source>
        <tissue evidence="8">Rhizome</tissue>
    </source>
</reference>
<dbReference type="InterPro" id="IPR035595">
    <property type="entry name" value="UDP_glycos_trans_CS"/>
</dbReference>
<evidence type="ECO:0000256" key="4">
    <source>
        <dbReference type="ARBA" id="ARBA00022679"/>
    </source>
</evidence>
<dbReference type="AlphaFoldDB" id="A0A8J5HA66"/>
<name>A0A8J5HA66_ZINOF</name>
<sequence>MAAVDSKCCHVLLLPYPAQGHVNPMLQFAKRFAAHGLTATLAATRFILANASPTTGSVRLAAISDGCDRAGFAEADSIPSYLNSLERFGSATLDDLLHSEAEAGRPVGLLVFDAFLPWAGEVGRRNSVATAALFTQCSAVDLIYYHVKAGLVQQPVREALELPGLPRLQPKDLPSFLSEQFCVYPAFMEMAFNQFKDLEKVDEVLINTFYELEPQETDYLREVCGAKAIGPTIPSVYLDNRLPFDSQYGFHLFDLEEATCMHWLDARSPASTIYVSFGSIAVFGPQQMSELAYGLADTGKHFLWVVRTPELEKLPRGFAEEYCPGKGLIVTWSPQLEVLAHKAVGCFLTHCGWNSTVEGLSLGVPMVAMPQWTDQPTAAKYVEDVWGVGVRVKEDDEGMVRREEIVRCVREVTEGGRSSEIRRNAARWRELAKAAAGENGSSDKNIMELIAKYCS</sequence>
<dbReference type="OrthoDB" id="5835829at2759"/>
<evidence type="ECO:0000313" key="8">
    <source>
        <dbReference type="EMBL" id="KAG6522634.1"/>
    </source>
</evidence>
<gene>
    <name evidence="8" type="ORF">ZIOFF_019780</name>
</gene>
<evidence type="ECO:0000256" key="1">
    <source>
        <dbReference type="ARBA" id="ARBA00009995"/>
    </source>
</evidence>
<evidence type="ECO:0000256" key="3">
    <source>
        <dbReference type="ARBA" id="ARBA00022676"/>
    </source>
</evidence>
<dbReference type="PANTHER" id="PTHR11926">
    <property type="entry name" value="GLUCOSYL/GLUCURONOSYL TRANSFERASES"/>
    <property type="match status" value="1"/>
</dbReference>
<dbReference type="EMBL" id="JACMSC010000005">
    <property type="protein sequence ID" value="KAG6522634.1"/>
    <property type="molecule type" value="Genomic_DNA"/>
</dbReference>
<dbReference type="Proteomes" id="UP000734854">
    <property type="component" value="Unassembled WGS sequence"/>
</dbReference>
<proteinExistence type="inferred from homology"/>
<evidence type="ECO:0000256" key="2">
    <source>
        <dbReference type="ARBA" id="ARBA00022575"/>
    </source>
</evidence>
<dbReference type="GO" id="GO:0080044">
    <property type="term" value="F:quercetin 7-O-glucosyltransferase activity"/>
    <property type="evidence" value="ECO:0007669"/>
    <property type="project" value="TreeGrafter"/>
</dbReference>
<dbReference type="EC" id="2.4.1.-" evidence="7"/>
<dbReference type="CDD" id="cd03784">
    <property type="entry name" value="GT1_Gtf-like"/>
    <property type="match status" value="1"/>
</dbReference>
<comment type="function">
    <text evidence="5">Involved in the detoxification of the Fusarium mycotoxin deoxynivalenol by the transfer of glucose from UDP-D-glucose to the hydroxyl group at C-3, forming deoxynivalenol-3-O-beta-D-glucoside.</text>
</comment>
<evidence type="ECO:0000256" key="6">
    <source>
        <dbReference type="RuleBase" id="RU003718"/>
    </source>
</evidence>
<evidence type="ECO:0000256" key="7">
    <source>
        <dbReference type="RuleBase" id="RU362057"/>
    </source>
</evidence>
<keyword evidence="2" id="KW-0216">Detoxification</keyword>
<dbReference type="FunFam" id="3.40.50.2000:FF:000019">
    <property type="entry name" value="Glycosyltransferase"/>
    <property type="match status" value="1"/>
</dbReference>
<dbReference type="PROSITE" id="PS00375">
    <property type="entry name" value="UDPGT"/>
    <property type="match status" value="1"/>
</dbReference>
<dbReference type="GO" id="GO:0080043">
    <property type="term" value="F:quercetin 3-O-glucosyltransferase activity"/>
    <property type="evidence" value="ECO:0007669"/>
    <property type="project" value="TreeGrafter"/>
</dbReference>
<keyword evidence="3 6" id="KW-0328">Glycosyltransferase</keyword>
<accession>A0A8J5HA66</accession>
<keyword evidence="4 6" id="KW-0808">Transferase</keyword>
<evidence type="ECO:0000256" key="5">
    <source>
        <dbReference type="ARBA" id="ARBA00058521"/>
    </source>
</evidence>